<dbReference type="InterPro" id="IPR043128">
    <property type="entry name" value="Rev_trsase/Diguanyl_cyclase"/>
</dbReference>
<keyword evidence="2" id="KW-0472">Membrane</keyword>
<dbReference type="Proteomes" id="UP000292120">
    <property type="component" value="Unassembled WGS sequence"/>
</dbReference>
<feature type="transmembrane region" description="Helical" evidence="2">
    <location>
        <begin position="77"/>
        <end position="95"/>
    </location>
</feature>
<dbReference type="SUPFAM" id="SSF55073">
    <property type="entry name" value="Nucleotide cyclase"/>
    <property type="match status" value="1"/>
</dbReference>
<dbReference type="InterPro" id="IPR029787">
    <property type="entry name" value="Nucleotide_cyclase"/>
</dbReference>
<feature type="domain" description="GGDEF" evidence="3">
    <location>
        <begin position="268"/>
        <end position="400"/>
    </location>
</feature>
<sequence>MNQTALLKTVDQALVQPRWRLGFDDDLERHYLDHEVPRRIGYAIRTAALALLVYNLFVLVDWMLLPDVFWTGVTIRLGVFTPVGVALILMSHFFSQPLIARLGSWTADWLVVSTSLAVAASLLFLSLISQSVHAYLYSAGLIVVLLYCNLLQRVRFRLALMFSLAVLGMHIVATFMRDQHGNPLVVPLVCMLGFSAVSTLTCNFALERQERQRFLLNLKEDQLLDELQAARDELVLLSQTDALTGLGNRQALDDYLRQVWRTTQEEPQAVSLLLIEVDQLRGGATVASRHAMDQCVREVAQLLSSSVRPKDLMVRFDAQTFAAVLPDVENIEAMVAADRLFDLVRAQGHRASQSLGPITITIGVGTAVPSDPASAPQQLIARAQRALARAVVAGRNQVSG</sequence>
<dbReference type="EMBL" id="SIXI01000001">
    <property type="protein sequence ID" value="TBO34495.1"/>
    <property type="molecule type" value="Genomic_DNA"/>
</dbReference>
<name>A0A4Q9H5D2_9BURK</name>
<dbReference type="GO" id="GO:0043709">
    <property type="term" value="P:cell adhesion involved in single-species biofilm formation"/>
    <property type="evidence" value="ECO:0007669"/>
    <property type="project" value="TreeGrafter"/>
</dbReference>
<dbReference type="OrthoDB" id="9813903at2"/>
<evidence type="ECO:0000256" key="2">
    <source>
        <dbReference type="SAM" id="Phobius"/>
    </source>
</evidence>
<feature type="transmembrane region" description="Helical" evidence="2">
    <location>
        <begin position="183"/>
        <end position="206"/>
    </location>
</feature>
<proteinExistence type="predicted"/>
<dbReference type="PANTHER" id="PTHR45138">
    <property type="entry name" value="REGULATORY COMPONENTS OF SENSORY TRANSDUCTION SYSTEM"/>
    <property type="match status" value="1"/>
</dbReference>
<protein>
    <recommendedName>
        <fullName evidence="1">diguanylate cyclase</fullName>
        <ecNumber evidence="1">2.7.7.65</ecNumber>
    </recommendedName>
</protein>
<feature type="transmembrane region" description="Helical" evidence="2">
    <location>
        <begin position="134"/>
        <end position="151"/>
    </location>
</feature>
<dbReference type="PROSITE" id="PS50887">
    <property type="entry name" value="GGDEF"/>
    <property type="match status" value="1"/>
</dbReference>
<evidence type="ECO:0000313" key="5">
    <source>
        <dbReference type="Proteomes" id="UP000292120"/>
    </source>
</evidence>
<organism evidence="4 5">
    <name type="scientific">Aquabacterium lacunae</name>
    <dbReference type="NCBI Taxonomy" id="2528630"/>
    <lineage>
        <taxon>Bacteria</taxon>
        <taxon>Pseudomonadati</taxon>
        <taxon>Pseudomonadota</taxon>
        <taxon>Betaproteobacteria</taxon>
        <taxon>Burkholderiales</taxon>
        <taxon>Aquabacterium</taxon>
    </lineage>
</organism>
<dbReference type="GO" id="GO:1902201">
    <property type="term" value="P:negative regulation of bacterial-type flagellum-dependent cell motility"/>
    <property type="evidence" value="ECO:0007669"/>
    <property type="project" value="TreeGrafter"/>
</dbReference>
<dbReference type="PANTHER" id="PTHR45138:SF24">
    <property type="entry name" value="DIGUANYLATE CYCLASE DGCC-RELATED"/>
    <property type="match status" value="1"/>
</dbReference>
<feature type="transmembrane region" description="Helical" evidence="2">
    <location>
        <begin position="158"/>
        <end position="177"/>
    </location>
</feature>
<dbReference type="InterPro" id="IPR000160">
    <property type="entry name" value="GGDEF_dom"/>
</dbReference>
<dbReference type="GO" id="GO:0005886">
    <property type="term" value="C:plasma membrane"/>
    <property type="evidence" value="ECO:0007669"/>
    <property type="project" value="TreeGrafter"/>
</dbReference>
<dbReference type="Gene3D" id="3.30.70.270">
    <property type="match status" value="1"/>
</dbReference>
<dbReference type="CDD" id="cd01949">
    <property type="entry name" value="GGDEF"/>
    <property type="match status" value="1"/>
</dbReference>
<dbReference type="NCBIfam" id="TIGR00254">
    <property type="entry name" value="GGDEF"/>
    <property type="match status" value="1"/>
</dbReference>
<evidence type="ECO:0000256" key="1">
    <source>
        <dbReference type="ARBA" id="ARBA00012528"/>
    </source>
</evidence>
<dbReference type="Pfam" id="PF00990">
    <property type="entry name" value="GGDEF"/>
    <property type="match status" value="1"/>
</dbReference>
<dbReference type="AlphaFoldDB" id="A0A4Q9H5D2"/>
<dbReference type="SMART" id="SM00267">
    <property type="entry name" value="GGDEF"/>
    <property type="match status" value="1"/>
</dbReference>
<keyword evidence="5" id="KW-1185">Reference proteome</keyword>
<evidence type="ECO:0000259" key="3">
    <source>
        <dbReference type="PROSITE" id="PS50887"/>
    </source>
</evidence>
<dbReference type="InterPro" id="IPR050469">
    <property type="entry name" value="Diguanylate_Cyclase"/>
</dbReference>
<feature type="transmembrane region" description="Helical" evidence="2">
    <location>
        <begin position="42"/>
        <end position="65"/>
    </location>
</feature>
<dbReference type="GO" id="GO:0052621">
    <property type="term" value="F:diguanylate cyclase activity"/>
    <property type="evidence" value="ECO:0007669"/>
    <property type="project" value="UniProtKB-EC"/>
</dbReference>
<keyword evidence="2" id="KW-0812">Transmembrane</keyword>
<dbReference type="EC" id="2.7.7.65" evidence="1"/>
<gene>
    <name evidence="4" type="ORF">EYS42_03555</name>
</gene>
<reference evidence="4 5" key="1">
    <citation type="submission" date="2019-02" db="EMBL/GenBank/DDBJ databases">
        <title>Aquabacterium sp. strain KMB7.</title>
        <authorList>
            <person name="Chen W.-M."/>
        </authorList>
    </citation>
    <scope>NUCLEOTIDE SEQUENCE [LARGE SCALE GENOMIC DNA]</scope>
    <source>
        <strain evidence="4 5">KMB7</strain>
    </source>
</reference>
<evidence type="ECO:0000313" key="4">
    <source>
        <dbReference type="EMBL" id="TBO34495.1"/>
    </source>
</evidence>
<feature type="transmembrane region" description="Helical" evidence="2">
    <location>
        <begin position="107"/>
        <end position="128"/>
    </location>
</feature>
<dbReference type="RefSeq" id="WP_130966438.1">
    <property type="nucleotide sequence ID" value="NZ_SIXI01000001.1"/>
</dbReference>
<comment type="caution">
    <text evidence="4">The sequence shown here is derived from an EMBL/GenBank/DDBJ whole genome shotgun (WGS) entry which is preliminary data.</text>
</comment>
<accession>A0A4Q9H5D2</accession>
<keyword evidence="2" id="KW-1133">Transmembrane helix</keyword>